<dbReference type="PANTHER" id="PTHR24106">
    <property type="entry name" value="NACHT, LRR AND CARD DOMAINS-CONTAINING"/>
    <property type="match status" value="1"/>
</dbReference>
<sequence>MNVDDISPSRSINVFHCLTEIKDQSVHQEIQQFLKLENRTLQKLSGIHCSALAYMLQMSETFYGYGSLYFCSKILFSPIRLTGCRLSETHCEVIASALKSRTSPLKELDLSGNYLEDKHVRILSSGLESPHCGLESLRLIECSLTMFSFAPLVLALGSHPSHLRLLNLRGNQLQDSGVENLCHFLKSPHCQLQKLSLSSCTLTDQSCSALVSALKSNPSHLRHLNLSWNHLQDSGVKILCGFLERPDCQLETLKLQSCTLSGVSCFYLNSALNSNPSHLKRMDLSWNQLQDSGVETLCVFLQNPHHQLENLRLRFCGLSEMSCHLLAAVLKSNPATMTNLDLSHNAIQYTSLEQLRTGRGKHS</sequence>
<reference evidence="3" key="2">
    <citation type="submission" date="2025-08" db="UniProtKB">
        <authorList>
            <consortium name="Ensembl"/>
        </authorList>
    </citation>
    <scope>IDENTIFICATION</scope>
</reference>
<keyword evidence="4" id="KW-1185">Reference proteome</keyword>
<dbReference type="Proteomes" id="UP000265120">
    <property type="component" value="Chromosome 3"/>
</dbReference>
<organism evidence="3 4">
    <name type="scientific">Cynoglossus semilaevis</name>
    <name type="common">Tongue sole</name>
    <dbReference type="NCBI Taxonomy" id="244447"/>
    <lineage>
        <taxon>Eukaryota</taxon>
        <taxon>Metazoa</taxon>
        <taxon>Chordata</taxon>
        <taxon>Craniata</taxon>
        <taxon>Vertebrata</taxon>
        <taxon>Euteleostomi</taxon>
        <taxon>Actinopterygii</taxon>
        <taxon>Neopterygii</taxon>
        <taxon>Teleostei</taxon>
        <taxon>Neoteleostei</taxon>
        <taxon>Acanthomorphata</taxon>
        <taxon>Carangaria</taxon>
        <taxon>Pleuronectiformes</taxon>
        <taxon>Pleuronectoidei</taxon>
        <taxon>Cynoglossidae</taxon>
        <taxon>Cynoglossinae</taxon>
        <taxon>Cynoglossus</taxon>
    </lineage>
</organism>
<protein>
    <submittedName>
        <fullName evidence="3">NLR family CARD domain-containing protein 3-like</fullName>
    </submittedName>
</protein>
<dbReference type="SMART" id="SM00368">
    <property type="entry name" value="LRR_RI"/>
    <property type="match status" value="7"/>
</dbReference>
<dbReference type="InterPro" id="IPR051261">
    <property type="entry name" value="NLR"/>
</dbReference>
<dbReference type="Gene3D" id="3.80.10.10">
    <property type="entry name" value="Ribonuclease Inhibitor"/>
    <property type="match status" value="2"/>
</dbReference>
<proteinExistence type="predicted"/>
<evidence type="ECO:0000256" key="1">
    <source>
        <dbReference type="ARBA" id="ARBA00022614"/>
    </source>
</evidence>
<dbReference type="Pfam" id="PF00560">
    <property type="entry name" value="LRR_1"/>
    <property type="match status" value="1"/>
</dbReference>
<reference evidence="3" key="3">
    <citation type="submission" date="2025-09" db="UniProtKB">
        <authorList>
            <consortium name="Ensembl"/>
        </authorList>
    </citation>
    <scope>IDENTIFICATION</scope>
</reference>
<keyword evidence="1" id="KW-0433">Leucine-rich repeat</keyword>
<name>A0A3P8WFQ1_CYNSE</name>
<dbReference type="Pfam" id="PF13516">
    <property type="entry name" value="LRR_6"/>
    <property type="match status" value="5"/>
</dbReference>
<dbReference type="SUPFAM" id="SSF52047">
    <property type="entry name" value="RNI-like"/>
    <property type="match status" value="1"/>
</dbReference>
<evidence type="ECO:0000313" key="4">
    <source>
        <dbReference type="Proteomes" id="UP000265120"/>
    </source>
</evidence>
<dbReference type="GeneTree" id="ENSGT01070000253760"/>
<keyword evidence="2" id="KW-0677">Repeat</keyword>
<dbReference type="InterPro" id="IPR001611">
    <property type="entry name" value="Leu-rich_rpt"/>
</dbReference>
<evidence type="ECO:0000256" key="2">
    <source>
        <dbReference type="ARBA" id="ARBA00022737"/>
    </source>
</evidence>
<evidence type="ECO:0000313" key="3">
    <source>
        <dbReference type="Ensembl" id="ENSCSEP00000025544.1"/>
    </source>
</evidence>
<dbReference type="InterPro" id="IPR032675">
    <property type="entry name" value="LRR_dom_sf"/>
</dbReference>
<dbReference type="AlphaFoldDB" id="A0A3P8WFQ1"/>
<accession>A0A3P8WFQ1</accession>
<dbReference type="Ensembl" id="ENSCSET00000025881.1">
    <property type="protein sequence ID" value="ENSCSEP00000025544.1"/>
    <property type="gene ID" value="ENSCSEG00000016300.1"/>
</dbReference>
<reference evidence="3 4" key="1">
    <citation type="journal article" date="2014" name="Nat. Genet.">
        <title>Whole-genome sequence of a flatfish provides insights into ZW sex chromosome evolution and adaptation to a benthic lifestyle.</title>
        <authorList>
            <person name="Chen S."/>
            <person name="Zhang G."/>
            <person name="Shao C."/>
            <person name="Huang Q."/>
            <person name="Liu G."/>
            <person name="Zhang P."/>
            <person name="Song W."/>
            <person name="An N."/>
            <person name="Chalopin D."/>
            <person name="Volff J.N."/>
            <person name="Hong Y."/>
            <person name="Li Q."/>
            <person name="Sha Z."/>
            <person name="Zhou H."/>
            <person name="Xie M."/>
            <person name="Yu Q."/>
            <person name="Liu Y."/>
            <person name="Xiang H."/>
            <person name="Wang N."/>
            <person name="Wu K."/>
            <person name="Yang C."/>
            <person name="Zhou Q."/>
            <person name="Liao X."/>
            <person name="Yang L."/>
            <person name="Hu Q."/>
            <person name="Zhang J."/>
            <person name="Meng L."/>
            <person name="Jin L."/>
            <person name="Tian Y."/>
            <person name="Lian J."/>
            <person name="Yang J."/>
            <person name="Miao G."/>
            <person name="Liu S."/>
            <person name="Liang Z."/>
            <person name="Yan F."/>
            <person name="Li Y."/>
            <person name="Sun B."/>
            <person name="Zhang H."/>
            <person name="Zhang J."/>
            <person name="Zhu Y."/>
            <person name="Du M."/>
            <person name="Zhao Y."/>
            <person name="Schartl M."/>
            <person name="Tang Q."/>
            <person name="Wang J."/>
        </authorList>
    </citation>
    <scope>NUCLEOTIDE SEQUENCE</scope>
</reference>